<protein>
    <submittedName>
        <fullName evidence="1">Uncharacterized protein</fullName>
    </submittedName>
</protein>
<reference evidence="1 2" key="1">
    <citation type="journal article" date="2019" name="Commun. Biol.">
        <title>The bagworm genome reveals a unique fibroin gene that provides high tensile strength.</title>
        <authorList>
            <person name="Kono N."/>
            <person name="Nakamura H."/>
            <person name="Ohtoshi R."/>
            <person name="Tomita M."/>
            <person name="Numata K."/>
            <person name="Arakawa K."/>
        </authorList>
    </citation>
    <scope>NUCLEOTIDE SEQUENCE [LARGE SCALE GENOMIC DNA]</scope>
</reference>
<accession>A0A4C1WY91</accession>
<name>A0A4C1WY91_EUMVA</name>
<evidence type="ECO:0000313" key="1">
    <source>
        <dbReference type="EMBL" id="GBP54995.1"/>
    </source>
</evidence>
<keyword evidence="2" id="KW-1185">Reference proteome</keyword>
<evidence type="ECO:0000313" key="2">
    <source>
        <dbReference type="Proteomes" id="UP000299102"/>
    </source>
</evidence>
<proteinExistence type="predicted"/>
<comment type="caution">
    <text evidence="1">The sequence shown here is derived from an EMBL/GenBank/DDBJ whole genome shotgun (WGS) entry which is preliminary data.</text>
</comment>
<sequence>MSFSKNSAFKLPFHSIARWRYKKKSHGFIVSPPTRRARPTAVSEREYIGTVTEYKRSASRQRRASARAARRAGRLAYPPSHYTAAVCTHAARARVVRPPDRVVYSPIHNRAHGGRPGTSCIVYG</sequence>
<dbReference type="EMBL" id="BGZK01000659">
    <property type="protein sequence ID" value="GBP54995.1"/>
    <property type="molecule type" value="Genomic_DNA"/>
</dbReference>
<gene>
    <name evidence="1" type="ORF">EVAR_34469_1</name>
</gene>
<dbReference type="AlphaFoldDB" id="A0A4C1WY91"/>
<organism evidence="1 2">
    <name type="scientific">Eumeta variegata</name>
    <name type="common">Bagworm moth</name>
    <name type="synonym">Eumeta japonica</name>
    <dbReference type="NCBI Taxonomy" id="151549"/>
    <lineage>
        <taxon>Eukaryota</taxon>
        <taxon>Metazoa</taxon>
        <taxon>Ecdysozoa</taxon>
        <taxon>Arthropoda</taxon>
        <taxon>Hexapoda</taxon>
        <taxon>Insecta</taxon>
        <taxon>Pterygota</taxon>
        <taxon>Neoptera</taxon>
        <taxon>Endopterygota</taxon>
        <taxon>Lepidoptera</taxon>
        <taxon>Glossata</taxon>
        <taxon>Ditrysia</taxon>
        <taxon>Tineoidea</taxon>
        <taxon>Psychidae</taxon>
        <taxon>Oiketicinae</taxon>
        <taxon>Eumeta</taxon>
    </lineage>
</organism>
<dbReference type="Proteomes" id="UP000299102">
    <property type="component" value="Unassembled WGS sequence"/>
</dbReference>